<evidence type="ECO:0000313" key="4">
    <source>
        <dbReference type="EMBL" id="KAF9411060.1"/>
    </source>
</evidence>
<accession>A0A835L1X3</accession>
<dbReference type="AlphaFoldDB" id="A0A835L1X3"/>
<comment type="caution">
    <text evidence="4">The sequence shown here is derived from an EMBL/GenBank/DDBJ whole genome shotgun (WGS) entry which is preliminary data.</text>
</comment>
<keyword evidence="2" id="KW-0539">Nucleus</keyword>
<dbReference type="GO" id="GO:0005654">
    <property type="term" value="C:nucleoplasm"/>
    <property type="evidence" value="ECO:0007669"/>
    <property type="project" value="TreeGrafter"/>
</dbReference>
<keyword evidence="5" id="KW-1185">Reference proteome</keyword>
<proteinExistence type="inferred from homology"/>
<comment type="similarity">
    <text evidence="3">Belongs to the SAAL1 family.</text>
</comment>
<sequence length="386" mass="43840">MKSEQAEDVENPDQVAGDVIGNTAYSERFVLKILLKLANLDTLKEEIKEKSFEDDICILWDMTTEKDVVLFLQKHEVLKLINFALPVIEVSRIIEIIIGIIGNMCCQKEVVKVLMKMDGLLATLIEYINTDDSLVLVQLLRLVSGCLYLANDEEIEIWMNLFASVEYSSALYFILLNSSHKDLLITALENLNTVCSNCNTEKFRTKFYTHFVLQHAIDSLTAAFTEITVKRKATCSKDKLERVQIISLQIVLNFVGFENSYEMYEGSIENVITLINVVLKYYEEKLVVNKEIDTDLIDILSSTITIVDVLKITDSPEKYFEPTYNIWNATSAILQTDKNGSSFEENDREELKEFIAKPCSRGPPVQEVPGPPSTALTEDTLISLTW</sequence>
<evidence type="ECO:0000256" key="1">
    <source>
        <dbReference type="ARBA" id="ARBA00004123"/>
    </source>
</evidence>
<dbReference type="PANTHER" id="PTHR23424">
    <property type="entry name" value="SERUM AMYLOID A"/>
    <property type="match status" value="1"/>
</dbReference>
<gene>
    <name evidence="4" type="ORF">HW555_010043</name>
</gene>
<dbReference type="PANTHER" id="PTHR23424:SF23">
    <property type="entry name" value="PROTEIN SAAL1"/>
    <property type="match status" value="1"/>
</dbReference>
<dbReference type="SUPFAM" id="SSF48371">
    <property type="entry name" value="ARM repeat"/>
    <property type="match status" value="1"/>
</dbReference>
<evidence type="ECO:0008006" key="6">
    <source>
        <dbReference type="Google" id="ProtNLM"/>
    </source>
</evidence>
<dbReference type="EMBL" id="JACKWZ010000236">
    <property type="protein sequence ID" value="KAF9411060.1"/>
    <property type="molecule type" value="Genomic_DNA"/>
</dbReference>
<comment type="subcellular location">
    <subcellularLocation>
        <location evidence="1">Nucleus</location>
    </subcellularLocation>
</comment>
<evidence type="ECO:0000256" key="3">
    <source>
        <dbReference type="ARBA" id="ARBA00038401"/>
    </source>
</evidence>
<protein>
    <recommendedName>
        <fullName evidence="6">Protein SAAL1</fullName>
    </recommendedName>
</protein>
<dbReference type="InterPro" id="IPR052464">
    <property type="entry name" value="Synovial_Prolif_Regulator"/>
</dbReference>
<evidence type="ECO:0000256" key="2">
    <source>
        <dbReference type="ARBA" id="ARBA00023242"/>
    </source>
</evidence>
<organism evidence="4 5">
    <name type="scientific">Spodoptera exigua</name>
    <name type="common">Beet armyworm</name>
    <name type="synonym">Noctua fulgens</name>
    <dbReference type="NCBI Taxonomy" id="7107"/>
    <lineage>
        <taxon>Eukaryota</taxon>
        <taxon>Metazoa</taxon>
        <taxon>Ecdysozoa</taxon>
        <taxon>Arthropoda</taxon>
        <taxon>Hexapoda</taxon>
        <taxon>Insecta</taxon>
        <taxon>Pterygota</taxon>
        <taxon>Neoptera</taxon>
        <taxon>Endopterygota</taxon>
        <taxon>Lepidoptera</taxon>
        <taxon>Glossata</taxon>
        <taxon>Ditrysia</taxon>
        <taxon>Noctuoidea</taxon>
        <taxon>Noctuidae</taxon>
        <taxon>Amphipyrinae</taxon>
        <taxon>Spodoptera</taxon>
    </lineage>
</organism>
<evidence type="ECO:0000313" key="5">
    <source>
        <dbReference type="Proteomes" id="UP000648187"/>
    </source>
</evidence>
<dbReference type="Proteomes" id="UP000648187">
    <property type="component" value="Unassembled WGS sequence"/>
</dbReference>
<name>A0A835L1X3_SPOEX</name>
<reference evidence="4" key="1">
    <citation type="submission" date="2020-08" db="EMBL/GenBank/DDBJ databases">
        <title>Spodoptera exigua strain:BAW_Kor-Di-RS1 Genome sequencing and assembly.</title>
        <authorList>
            <person name="Kim J."/>
            <person name="Nam H.Y."/>
            <person name="Kwon M."/>
            <person name="Choi J.H."/>
            <person name="Cho S.R."/>
            <person name="Kim G.-H."/>
        </authorList>
    </citation>
    <scope>NUCLEOTIDE SEQUENCE</scope>
    <source>
        <strain evidence="4">BAW_Kor-Di-RS1</strain>
        <tissue evidence="4">Whole-body</tissue>
    </source>
</reference>
<dbReference type="InterPro" id="IPR016024">
    <property type="entry name" value="ARM-type_fold"/>
</dbReference>